<organism evidence="2 3">
    <name type="scientific">Abeliophyllum distichum</name>
    <dbReference type="NCBI Taxonomy" id="126358"/>
    <lineage>
        <taxon>Eukaryota</taxon>
        <taxon>Viridiplantae</taxon>
        <taxon>Streptophyta</taxon>
        <taxon>Embryophyta</taxon>
        <taxon>Tracheophyta</taxon>
        <taxon>Spermatophyta</taxon>
        <taxon>Magnoliopsida</taxon>
        <taxon>eudicotyledons</taxon>
        <taxon>Gunneridae</taxon>
        <taxon>Pentapetalae</taxon>
        <taxon>asterids</taxon>
        <taxon>lamiids</taxon>
        <taxon>Lamiales</taxon>
        <taxon>Oleaceae</taxon>
        <taxon>Forsythieae</taxon>
        <taxon>Abeliophyllum</taxon>
    </lineage>
</organism>
<comment type="caution">
    <text evidence="2">The sequence shown here is derived from an EMBL/GenBank/DDBJ whole genome shotgun (WGS) entry which is preliminary data.</text>
</comment>
<accession>A0ABD1SA54</accession>
<reference evidence="3" key="1">
    <citation type="submission" date="2024-07" db="EMBL/GenBank/DDBJ databases">
        <title>Two chromosome-level genome assemblies of Korean endemic species Abeliophyllum distichum and Forsythia ovata (Oleaceae).</title>
        <authorList>
            <person name="Jang H."/>
        </authorList>
    </citation>
    <scope>NUCLEOTIDE SEQUENCE [LARGE SCALE GENOMIC DNA]</scope>
</reference>
<feature type="compositionally biased region" description="Polar residues" evidence="1">
    <location>
        <begin position="20"/>
        <end position="33"/>
    </location>
</feature>
<dbReference type="AlphaFoldDB" id="A0ABD1SA54"/>
<name>A0ABD1SA54_9LAMI</name>
<sequence length="139" mass="16042">MIFESRLEYLSQVRNSFGSINLTQGNSQNANSYSGRGNRGRRNSNFRGRTRGRRKFGRPNEIRHSCQICGLSNHTAEWCYNRFDEKYIGKKPSDQNRSLNPSAYIVCQSSVDDLPGMLILEPVIMSLLIRRMLMKQMSM</sequence>
<protein>
    <submittedName>
        <fullName evidence="2">Uncharacterized protein</fullName>
    </submittedName>
</protein>
<gene>
    <name evidence="2" type="ORF">Adt_23170</name>
</gene>
<evidence type="ECO:0000256" key="1">
    <source>
        <dbReference type="SAM" id="MobiDB-lite"/>
    </source>
</evidence>
<dbReference type="Proteomes" id="UP001604336">
    <property type="component" value="Unassembled WGS sequence"/>
</dbReference>
<keyword evidence="3" id="KW-1185">Reference proteome</keyword>
<evidence type="ECO:0000313" key="2">
    <source>
        <dbReference type="EMBL" id="KAL2497620.1"/>
    </source>
</evidence>
<evidence type="ECO:0000313" key="3">
    <source>
        <dbReference type="Proteomes" id="UP001604336"/>
    </source>
</evidence>
<proteinExistence type="predicted"/>
<feature type="region of interest" description="Disordered" evidence="1">
    <location>
        <begin position="20"/>
        <end position="57"/>
    </location>
</feature>
<dbReference type="EMBL" id="JBFOLK010000007">
    <property type="protein sequence ID" value="KAL2497620.1"/>
    <property type="molecule type" value="Genomic_DNA"/>
</dbReference>
<feature type="compositionally biased region" description="Basic residues" evidence="1">
    <location>
        <begin position="38"/>
        <end position="57"/>
    </location>
</feature>